<organism evidence="1 2">
    <name type="scientific">Haemaphysalis longicornis</name>
    <name type="common">Bush tick</name>
    <dbReference type="NCBI Taxonomy" id="44386"/>
    <lineage>
        <taxon>Eukaryota</taxon>
        <taxon>Metazoa</taxon>
        <taxon>Ecdysozoa</taxon>
        <taxon>Arthropoda</taxon>
        <taxon>Chelicerata</taxon>
        <taxon>Arachnida</taxon>
        <taxon>Acari</taxon>
        <taxon>Parasitiformes</taxon>
        <taxon>Ixodida</taxon>
        <taxon>Ixodoidea</taxon>
        <taxon>Ixodidae</taxon>
        <taxon>Haemaphysalinae</taxon>
        <taxon>Haemaphysalis</taxon>
    </lineage>
</organism>
<dbReference type="Proteomes" id="UP000821853">
    <property type="component" value="Chromosome 2"/>
</dbReference>
<comment type="caution">
    <text evidence="1">The sequence shown here is derived from an EMBL/GenBank/DDBJ whole genome shotgun (WGS) entry which is preliminary data.</text>
</comment>
<dbReference type="GO" id="GO:0003676">
    <property type="term" value="F:nucleic acid binding"/>
    <property type="evidence" value="ECO:0007669"/>
    <property type="project" value="InterPro"/>
</dbReference>
<evidence type="ECO:0000313" key="2">
    <source>
        <dbReference type="Proteomes" id="UP000821853"/>
    </source>
</evidence>
<dbReference type="AlphaFoldDB" id="A0A9J6FZK0"/>
<dbReference type="EMBL" id="JABSTR010000004">
    <property type="protein sequence ID" value="KAH9367476.1"/>
    <property type="molecule type" value="Genomic_DNA"/>
</dbReference>
<proteinExistence type="predicted"/>
<accession>A0A9J6FZK0</accession>
<gene>
    <name evidence="1" type="ORF">HPB48_013564</name>
</gene>
<dbReference type="OrthoDB" id="6435387at2759"/>
<keyword evidence="2" id="KW-1185">Reference proteome</keyword>
<name>A0A9J6FZK0_HAELO</name>
<dbReference type="InterPro" id="IPR036397">
    <property type="entry name" value="RNaseH_sf"/>
</dbReference>
<dbReference type="VEuPathDB" id="VectorBase:HLOH_042918"/>
<evidence type="ECO:0000313" key="1">
    <source>
        <dbReference type="EMBL" id="KAH9367476.1"/>
    </source>
</evidence>
<dbReference type="Gene3D" id="3.30.420.10">
    <property type="entry name" value="Ribonuclease H-like superfamily/Ribonuclease H"/>
    <property type="match status" value="1"/>
</dbReference>
<protein>
    <submittedName>
        <fullName evidence="1">Uncharacterized protein</fullName>
    </submittedName>
</protein>
<sequence length="60" mass="6600">MKSHLARTNIANATADALWDGVKKEWERLEGSTDAMAALYESMPGRIHDVIAVDGKYTGH</sequence>
<reference evidence="1 2" key="1">
    <citation type="journal article" date="2020" name="Cell">
        <title>Large-Scale Comparative Analyses of Tick Genomes Elucidate Their Genetic Diversity and Vector Capacities.</title>
        <authorList>
            <consortium name="Tick Genome and Microbiome Consortium (TIGMIC)"/>
            <person name="Jia N."/>
            <person name="Wang J."/>
            <person name="Shi W."/>
            <person name="Du L."/>
            <person name="Sun Y."/>
            <person name="Zhan W."/>
            <person name="Jiang J.F."/>
            <person name="Wang Q."/>
            <person name="Zhang B."/>
            <person name="Ji P."/>
            <person name="Bell-Sakyi L."/>
            <person name="Cui X.M."/>
            <person name="Yuan T.T."/>
            <person name="Jiang B.G."/>
            <person name="Yang W.F."/>
            <person name="Lam T.T."/>
            <person name="Chang Q.C."/>
            <person name="Ding S.J."/>
            <person name="Wang X.J."/>
            <person name="Zhu J.G."/>
            <person name="Ruan X.D."/>
            <person name="Zhao L."/>
            <person name="Wei J.T."/>
            <person name="Ye R.Z."/>
            <person name="Que T.C."/>
            <person name="Du C.H."/>
            <person name="Zhou Y.H."/>
            <person name="Cheng J.X."/>
            <person name="Dai P.F."/>
            <person name="Guo W.B."/>
            <person name="Han X.H."/>
            <person name="Huang E.J."/>
            <person name="Li L.F."/>
            <person name="Wei W."/>
            <person name="Gao Y.C."/>
            <person name="Liu J.Z."/>
            <person name="Shao H.Z."/>
            <person name="Wang X."/>
            <person name="Wang C.C."/>
            <person name="Yang T.C."/>
            <person name="Huo Q.B."/>
            <person name="Li W."/>
            <person name="Chen H.Y."/>
            <person name="Chen S.E."/>
            <person name="Zhou L.G."/>
            <person name="Ni X.B."/>
            <person name="Tian J.H."/>
            <person name="Sheng Y."/>
            <person name="Liu T."/>
            <person name="Pan Y.S."/>
            <person name="Xia L.Y."/>
            <person name="Li J."/>
            <person name="Zhao F."/>
            <person name="Cao W.C."/>
        </authorList>
    </citation>
    <scope>NUCLEOTIDE SEQUENCE [LARGE SCALE GENOMIC DNA]</scope>
    <source>
        <strain evidence="1">HaeL-2018</strain>
    </source>
</reference>